<dbReference type="Pfam" id="PF06585">
    <property type="entry name" value="JHBP"/>
    <property type="match status" value="1"/>
</dbReference>
<dbReference type="PANTHER" id="PTHR11008:SF32">
    <property type="entry name" value="CIRCADIAN CLOCK-CONTROLLED PROTEIN DAYWAKE-RELATED"/>
    <property type="match status" value="1"/>
</dbReference>
<evidence type="ECO:0000256" key="3">
    <source>
        <dbReference type="ARBA" id="ARBA00060902"/>
    </source>
</evidence>
<dbReference type="Gene3D" id="3.15.10.30">
    <property type="entry name" value="Haemolymph juvenile hormone binding protein"/>
    <property type="match status" value="1"/>
</dbReference>
<comment type="similarity">
    <text evidence="3">Belongs to the TO family.</text>
</comment>
<evidence type="ECO:0000313" key="5">
    <source>
        <dbReference type="EMBL" id="KAJ3651236.1"/>
    </source>
</evidence>
<keyword evidence="6" id="KW-1185">Reference proteome</keyword>
<dbReference type="PANTHER" id="PTHR11008">
    <property type="entry name" value="PROTEIN TAKEOUT-LIKE PROTEIN"/>
    <property type="match status" value="1"/>
</dbReference>
<dbReference type="SMART" id="SM00700">
    <property type="entry name" value="JHBP"/>
    <property type="match status" value="1"/>
</dbReference>
<feature type="signal peptide" evidence="4">
    <location>
        <begin position="1"/>
        <end position="16"/>
    </location>
</feature>
<dbReference type="EMBL" id="JALNTZ010000005">
    <property type="protein sequence ID" value="KAJ3651236.1"/>
    <property type="molecule type" value="Genomic_DNA"/>
</dbReference>
<keyword evidence="1 4" id="KW-0732">Signal</keyword>
<reference evidence="5" key="1">
    <citation type="journal article" date="2023" name="G3 (Bethesda)">
        <title>Whole genome assemblies of Zophobas morio and Tenebrio molitor.</title>
        <authorList>
            <person name="Kaur S."/>
            <person name="Stinson S.A."/>
            <person name="diCenzo G.C."/>
        </authorList>
    </citation>
    <scope>NUCLEOTIDE SEQUENCE</scope>
    <source>
        <strain evidence="5">QUZm001</strain>
    </source>
</reference>
<feature type="chain" id="PRO_5041467803" evidence="4">
    <location>
        <begin position="17"/>
        <end position="196"/>
    </location>
</feature>
<dbReference type="FunFam" id="3.15.10.30:FF:000001">
    <property type="entry name" value="Takeout-like protein 1"/>
    <property type="match status" value="1"/>
</dbReference>
<accession>A0AA38IB87</accession>
<sequence>MQSLIILSLLLTVCSSTHLPSTFQKCDRHKGDFNQCLPKAVENAISQLNHSIPSVGLINFEPLKIPFLSVAPGGGPAQFYQNYTNLRLSGVTKIQFWRFDVDFDKKVIAFDFTNPELVLNFTYDVGGHILAFPLTGHGPGLIILSNLLSNYSCHFEEYEKNGEKHYRVTRSDLLMQPSLIHYKLDNLFNGDERLVK</sequence>
<comment type="caution">
    <text evidence="5">The sequence shown here is derived from an EMBL/GenBank/DDBJ whole genome shotgun (WGS) entry which is preliminary data.</text>
</comment>
<organism evidence="5 6">
    <name type="scientific">Zophobas morio</name>
    <dbReference type="NCBI Taxonomy" id="2755281"/>
    <lineage>
        <taxon>Eukaryota</taxon>
        <taxon>Metazoa</taxon>
        <taxon>Ecdysozoa</taxon>
        <taxon>Arthropoda</taxon>
        <taxon>Hexapoda</taxon>
        <taxon>Insecta</taxon>
        <taxon>Pterygota</taxon>
        <taxon>Neoptera</taxon>
        <taxon>Endopterygota</taxon>
        <taxon>Coleoptera</taxon>
        <taxon>Polyphaga</taxon>
        <taxon>Cucujiformia</taxon>
        <taxon>Tenebrionidae</taxon>
        <taxon>Zophobas</taxon>
    </lineage>
</organism>
<gene>
    <name evidence="5" type="ORF">Zmor_017287</name>
</gene>
<protein>
    <submittedName>
        <fullName evidence="5">Uncharacterized protein</fullName>
    </submittedName>
</protein>
<keyword evidence="2" id="KW-0090">Biological rhythms</keyword>
<dbReference type="InterPro" id="IPR038606">
    <property type="entry name" value="To_sf"/>
</dbReference>
<dbReference type="GO" id="GO:0007623">
    <property type="term" value="P:circadian rhythm"/>
    <property type="evidence" value="ECO:0007669"/>
    <property type="project" value="UniProtKB-ARBA"/>
</dbReference>
<dbReference type="AlphaFoldDB" id="A0AA38IB87"/>
<evidence type="ECO:0000256" key="4">
    <source>
        <dbReference type="SAM" id="SignalP"/>
    </source>
</evidence>
<dbReference type="GO" id="GO:0005615">
    <property type="term" value="C:extracellular space"/>
    <property type="evidence" value="ECO:0007669"/>
    <property type="project" value="TreeGrafter"/>
</dbReference>
<evidence type="ECO:0000256" key="1">
    <source>
        <dbReference type="ARBA" id="ARBA00022729"/>
    </source>
</evidence>
<evidence type="ECO:0000256" key="2">
    <source>
        <dbReference type="ARBA" id="ARBA00023108"/>
    </source>
</evidence>
<dbReference type="InterPro" id="IPR010562">
    <property type="entry name" value="Haemolymph_juvenile_hormone-bd"/>
</dbReference>
<name>A0AA38IB87_9CUCU</name>
<proteinExistence type="inferred from homology"/>
<evidence type="ECO:0000313" key="6">
    <source>
        <dbReference type="Proteomes" id="UP001168821"/>
    </source>
</evidence>
<dbReference type="Proteomes" id="UP001168821">
    <property type="component" value="Unassembled WGS sequence"/>
</dbReference>